<name>A0A6M3JI27_9ZZZZ</name>
<evidence type="ECO:0000313" key="1">
    <source>
        <dbReference type="EMBL" id="QJA69829.1"/>
    </source>
</evidence>
<sequence>MKQYQNAANYARAIHNKCYWCISREYHMFDCQFMQGTYFTLPCSKEYYKRCPHYKAGELIRNKRGF</sequence>
<dbReference type="AlphaFoldDB" id="A0A6M3JI27"/>
<gene>
    <name evidence="1" type="ORF">MM415A04249_0008</name>
</gene>
<protein>
    <submittedName>
        <fullName evidence="1">Uncharacterized protein</fullName>
    </submittedName>
</protein>
<reference evidence="1" key="1">
    <citation type="submission" date="2020-03" db="EMBL/GenBank/DDBJ databases">
        <title>The deep terrestrial virosphere.</title>
        <authorList>
            <person name="Holmfeldt K."/>
            <person name="Nilsson E."/>
            <person name="Simone D."/>
            <person name="Lopez-Fernandez M."/>
            <person name="Wu X."/>
            <person name="de Brujin I."/>
            <person name="Lundin D."/>
            <person name="Andersson A."/>
            <person name="Bertilsson S."/>
            <person name="Dopson M."/>
        </authorList>
    </citation>
    <scope>NUCLEOTIDE SEQUENCE</scope>
    <source>
        <strain evidence="1">MM415A04249</strain>
    </source>
</reference>
<dbReference type="EMBL" id="MT141739">
    <property type="protein sequence ID" value="QJA69829.1"/>
    <property type="molecule type" value="Genomic_DNA"/>
</dbReference>
<accession>A0A6M3JI27</accession>
<organism evidence="1">
    <name type="scientific">viral metagenome</name>
    <dbReference type="NCBI Taxonomy" id="1070528"/>
    <lineage>
        <taxon>unclassified sequences</taxon>
        <taxon>metagenomes</taxon>
        <taxon>organismal metagenomes</taxon>
    </lineage>
</organism>
<proteinExistence type="predicted"/>